<keyword evidence="2" id="KW-0472">Membrane</keyword>
<dbReference type="PANTHER" id="PTHR47762:SF2">
    <property type="entry name" value="OS04G0640800 PROTEIN"/>
    <property type="match status" value="1"/>
</dbReference>
<evidence type="ECO:0000256" key="2">
    <source>
        <dbReference type="SAM" id="Phobius"/>
    </source>
</evidence>
<feature type="region of interest" description="Disordered" evidence="1">
    <location>
        <begin position="285"/>
        <end position="307"/>
    </location>
</feature>
<accession>A0AAN7PUM6</accession>
<feature type="domain" description="Programmed cell death protein 2 C-terminal" evidence="3">
    <location>
        <begin position="429"/>
        <end position="542"/>
    </location>
</feature>
<evidence type="ECO:0000256" key="1">
    <source>
        <dbReference type="SAM" id="MobiDB-lite"/>
    </source>
</evidence>
<proteinExistence type="predicted"/>
<sequence>MQTAKYYMRSISEDFGDDELIMNNELIRDNSGAPAIIWIQLLVAFLLLSLLSSSLSLLSTDHPSPSAASTPPSSSSSSINSRSGSKRGSSTDVASRHLIFQEAHASLASRTAGCDVSAVSSADAIGSRVEIREEEEARVGLDRSSLAEEEAPRAAYNHPWHCIRLAGMAFISLAKLGTMGEVILGMPGPWAKKFHEASDHYTTKIGGLPDWPFPQEALDSNLLKCRTCGSKLSLVTQVYAPIKSGALMLEERVLYILGCLTLACGKTTLSWRALRIQKPCIEEDESNAAHGSAVPNSEPSEPAKETSWWEGFDEEDNEDMDLLELGRALSEAATSASNHKKKSGNQNSCTVGNPSSLKLTLPDYDSNVTVIPCFYIYSVEEASKDVTSVSMNYSSLSIKESRTSTDDNAEKEERWDEEHYEYDRALTADRTYLKFKKRLDANPEQCFRYSYGGRALLAEKVELENLGTCELCSCQRHFEMQLMPPLLYFLQEKAKGPLKETLENWSWITLMIYTCSQSCSGSHNTKNQTKGWIVAEESVLVQSE</sequence>
<name>A0AAN7PUM6_9MYRT</name>
<reference evidence="4 5" key="1">
    <citation type="journal article" date="2023" name="Hortic Res">
        <title>Pangenome of water caltrop reveals structural variations and asymmetric subgenome divergence after allopolyploidization.</title>
        <authorList>
            <person name="Zhang X."/>
            <person name="Chen Y."/>
            <person name="Wang L."/>
            <person name="Yuan Y."/>
            <person name="Fang M."/>
            <person name="Shi L."/>
            <person name="Lu R."/>
            <person name="Comes H.P."/>
            <person name="Ma Y."/>
            <person name="Chen Y."/>
            <person name="Huang G."/>
            <person name="Zhou Y."/>
            <person name="Zheng Z."/>
            <person name="Qiu Y."/>
        </authorList>
    </citation>
    <scope>NUCLEOTIDE SEQUENCE [LARGE SCALE GENOMIC DNA]</scope>
    <source>
        <tissue evidence="4">Roots</tissue>
    </source>
</reference>
<dbReference type="AlphaFoldDB" id="A0AAN7PUM6"/>
<dbReference type="Proteomes" id="UP001345219">
    <property type="component" value="Chromosome 2"/>
</dbReference>
<dbReference type="InterPro" id="IPR007320">
    <property type="entry name" value="PDCD2_C"/>
</dbReference>
<evidence type="ECO:0000313" key="5">
    <source>
        <dbReference type="Proteomes" id="UP001345219"/>
    </source>
</evidence>
<keyword evidence="5" id="KW-1185">Reference proteome</keyword>
<feature type="region of interest" description="Disordered" evidence="1">
    <location>
        <begin position="61"/>
        <end position="90"/>
    </location>
</feature>
<dbReference type="Pfam" id="PF04194">
    <property type="entry name" value="PDCD2_C"/>
    <property type="match status" value="1"/>
</dbReference>
<dbReference type="GO" id="GO:0005737">
    <property type="term" value="C:cytoplasm"/>
    <property type="evidence" value="ECO:0007669"/>
    <property type="project" value="InterPro"/>
</dbReference>
<gene>
    <name evidence="4" type="ORF">SAY87_002290</name>
</gene>
<evidence type="ECO:0000313" key="4">
    <source>
        <dbReference type="EMBL" id="KAK4754186.1"/>
    </source>
</evidence>
<dbReference type="PANTHER" id="PTHR47762">
    <property type="entry name" value="OSJNBB0079B02.4 PROTEIN"/>
    <property type="match status" value="1"/>
</dbReference>
<dbReference type="EMBL" id="JAXIOK010000015">
    <property type="protein sequence ID" value="KAK4754186.1"/>
    <property type="molecule type" value="Genomic_DNA"/>
</dbReference>
<keyword evidence="2" id="KW-1133">Transmembrane helix</keyword>
<evidence type="ECO:0000259" key="3">
    <source>
        <dbReference type="Pfam" id="PF04194"/>
    </source>
</evidence>
<organism evidence="4 5">
    <name type="scientific">Trapa incisa</name>
    <dbReference type="NCBI Taxonomy" id="236973"/>
    <lineage>
        <taxon>Eukaryota</taxon>
        <taxon>Viridiplantae</taxon>
        <taxon>Streptophyta</taxon>
        <taxon>Embryophyta</taxon>
        <taxon>Tracheophyta</taxon>
        <taxon>Spermatophyta</taxon>
        <taxon>Magnoliopsida</taxon>
        <taxon>eudicotyledons</taxon>
        <taxon>Gunneridae</taxon>
        <taxon>Pentapetalae</taxon>
        <taxon>rosids</taxon>
        <taxon>malvids</taxon>
        <taxon>Myrtales</taxon>
        <taxon>Lythraceae</taxon>
        <taxon>Trapa</taxon>
    </lineage>
</organism>
<keyword evidence="2" id="KW-0812">Transmembrane</keyword>
<feature type="transmembrane region" description="Helical" evidence="2">
    <location>
        <begin position="35"/>
        <end position="58"/>
    </location>
</feature>
<comment type="caution">
    <text evidence="4">The sequence shown here is derived from an EMBL/GenBank/DDBJ whole genome shotgun (WGS) entry which is preliminary data.</text>
</comment>
<protein>
    <recommendedName>
        <fullName evidence="3">Programmed cell death protein 2 C-terminal domain-containing protein</fullName>
    </recommendedName>
</protein>